<accession>A0A246GJL1</accession>
<name>A0A246GJL1_9FLAO</name>
<evidence type="ECO:0000313" key="1">
    <source>
        <dbReference type="EMBL" id="OWP84501.1"/>
    </source>
</evidence>
<gene>
    <name evidence="1" type="ORF">BWK59_04960</name>
</gene>
<protein>
    <submittedName>
        <fullName evidence="1">Uncharacterized protein</fullName>
    </submittedName>
</protein>
<dbReference type="AlphaFoldDB" id="A0A246GJL1"/>
<dbReference type="Proteomes" id="UP000197768">
    <property type="component" value="Unassembled WGS sequence"/>
</dbReference>
<comment type="caution">
    <text evidence="1">The sequence shown here is derived from an EMBL/GenBank/DDBJ whole genome shotgun (WGS) entry which is preliminary data.</text>
</comment>
<evidence type="ECO:0000313" key="2">
    <source>
        <dbReference type="Proteomes" id="UP000197768"/>
    </source>
</evidence>
<sequence>MRISIKFLESVLLGLIASVGYGQQVIDNVGIGLNGPHYGVRQNISSFTGWNGGWARGFHIGEDSDPNNPILMSFGAYGDVRATGAPTLIYGYIGKDWTKTFMTFSPNGNVGVGTNGPNERLHLGKGNFRMDDGDMHVFNYSNRMVGYNDRKNYYIGAYPVTGSSGLDLHWYGGIKFGTRVGDVMQIAENGNVGIGTVSPSSKLHLSGNFMDVNSNGILAMESPDVYTSLYLGISNNRNSSYPSFIQSRSRLNSVPANLLINPKGGNVGIGTETPAEKMEVNGGYLRITNSGNEGPALTLSNPGKTAAGSIWRMYNMTGPYGNSLQFWNYPSDFSTGDSRFVLHDNGDMNVNGNITLSKDLYASDIVSGGSNSWIFHTPDDGRNTLHIAPRVNNNWEWGKALIVKADGNTAVQGKLEAKEIKVTTTPTADFVFAEDYKLPKLSEVEKHLKEKRHLPEIASAKVMEQEGVNVGEFQIKLLQKIEELTLYVIEQQKQLEIQNKRIQELEKKNRK</sequence>
<proteinExistence type="predicted"/>
<dbReference type="RefSeq" id="WP_235819728.1">
    <property type="nucleotide sequence ID" value="NZ_MTCZ01000031.1"/>
</dbReference>
<reference evidence="1 2" key="1">
    <citation type="journal article" date="2017" name="Infect. Genet. Evol.">
        <title>Comparative genome analysis of fish pathogen Flavobacterium columnare reveals extensive sequence diversity within the species.</title>
        <authorList>
            <person name="Kayansamruaj P."/>
            <person name="Dong H.T."/>
            <person name="Hirono I."/>
            <person name="Kondo H."/>
            <person name="Senapin S."/>
            <person name="Rodkhum C."/>
        </authorList>
    </citation>
    <scope>NUCLEOTIDE SEQUENCE [LARGE SCALE GENOMIC DNA]</scope>
    <source>
        <strain evidence="1 2">1215</strain>
    </source>
</reference>
<organism evidence="1 2">
    <name type="scientific">Flavobacterium davisii</name>
    <dbReference type="NCBI Taxonomy" id="2906077"/>
    <lineage>
        <taxon>Bacteria</taxon>
        <taxon>Pseudomonadati</taxon>
        <taxon>Bacteroidota</taxon>
        <taxon>Flavobacteriia</taxon>
        <taxon>Flavobacteriales</taxon>
        <taxon>Flavobacteriaceae</taxon>
        <taxon>Flavobacterium</taxon>
    </lineage>
</organism>
<dbReference type="EMBL" id="MTCZ01000031">
    <property type="protein sequence ID" value="OWP84501.1"/>
    <property type="molecule type" value="Genomic_DNA"/>
</dbReference>